<evidence type="ECO:0000313" key="4">
    <source>
        <dbReference type="EMBL" id="NMP31202.1"/>
    </source>
</evidence>
<keyword evidence="1" id="KW-0472">Membrane</keyword>
<keyword evidence="2" id="KW-0732">Signal</keyword>
<dbReference type="SUPFAM" id="SSF63829">
    <property type="entry name" value="Calcium-dependent phosphotriesterase"/>
    <property type="match status" value="1"/>
</dbReference>
<dbReference type="InterPro" id="IPR013783">
    <property type="entry name" value="Ig-like_fold"/>
</dbReference>
<keyword evidence="5" id="KW-1185">Reference proteome</keyword>
<dbReference type="Gene3D" id="2.60.40.10">
    <property type="entry name" value="Immunoglobulins"/>
    <property type="match status" value="1"/>
</dbReference>
<comment type="caution">
    <text evidence="4">The sequence shown here is derived from an EMBL/GenBank/DDBJ whole genome shotgun (WGS) entry which is preliminary data.</text>
</comment>
<evidence type="ECO:0000256" key="1">
    <source>
        <dbReference type="SAM" id="Phobius"/>
    </source>
</evidence>
<dbReference type="Gene3D" id="3.30.565.10">
    <property type="entry name" value="Histidine kinase-like ATPase, C-terminal domain"/>
    <property type="match status" value="1"/>
</dbReference>
<evidence type="ECO:0000313" key="5">
    <source>
        <dbReference type="Proteomes" id="UP000568664"/>
    </source>
</evidence>
<dbReference type="SUPFAM" id="SSF50998">
    <property type="entry name" value="Quinoprotein alcohol dehydrogenase-like"/>
    <property type="match status" value="1"/>
</dbReference>
<dbReference type="InterPro" id="IPR011047">
    <property type="entry name" value="Quinoprotein_ADH-like_sf"/>
</dbReference>
<feature type="signal peptide" evidence="2">
    <location>
        <begin position="1"/>
        <end position="43"/>
    </location>
</feature>
<proteinExistence type="predicted"/>
<feature type="chain" id="PRO_5031374392" description="Two component regulator three Y domain-containing protein" evidence="2">
    <location>
        <begin position="44"/>
        <end position="939"/>
    </location>
</feature>
<feature type="transmembrane region" description="Helical" evidence="1">
    <location>
        <begin position="717"/>
        <end position="736"/>
    </location>
</feature>
<dbReference type="Pfam" id="PF07495">
    <property type="entry name" value="Y_Y_Y"/>
    <property type="match status" value="1"/>
</dbReference>
<dbReference type="Proteomes" id="UP000568664">
    <property type="component" value="Unassembled WGS sequence"/>
</dbReference>
<reference evidence="4 5" key="1">
    <citation type="submission" date="2020-04" db="EMBL/GenBank/DDBJ databases">
        <title>Thalassotalea sp. M1531, isolated from the surface of marine red alga.</title>
        <authorList>
            <person name="Pang L."/>
            <person name="Lu D.-C."/>
        </authorList>
    </citation>
    <scope>NUCLEOTIDE SEQUENCE [LARGE SCALE GENOMIC DNA]</scope>
    <source>
        <strain evidence="4 5">M1531</strain>
    </source>
</reference>
<dbReference type="InterPro" id="IPR015943">
    <property type="entry name" value="WD40/YVTN_repeat-like_dom_sf"/>
</dbReference>
<dbReference type="EMBL" id="JABBXH010000002">
    <property type="protein sequence ID" value="NMP31202.1"/>
    <property type="molecule type" value="Genomic_DNA"/>
</dbReference>
<dbReference type="Gene3D" id="2.130.10.10">
    <property type="entry name" value="YVTN repeat-like/Quinoprotein amine dehydrogenase"/>
    <property type="match status" value="2"/>
</dbReference>
<evidence type="ECO:0000259" key="3">
    <source>
        <dbReference type="Pfam" id="PF07495"/>
    </source>
</evidence>
<protein>
    <recommendedName>
        <fullName evidence="3">Two component regulator three Y domain-containing protein</fullName>
    </recommendedName>
</protein>
<dbReference type="AlphaFoldDB" id="A0A7Y0Q6U4"/>
<feature type="domain" description="Two component regulator three Y" evidence="3">
    <location>
        <begin position="646"/>
        <end position="699"/>
    </location>
</feature>
<dbReference type="InterPro" id="IPR011123">
    <property type="entry name" value="Y_Y_Y"/>
</dbReference>
<sequence>MCLLHAVTGITKILKRNALVNKPTTKRNLLIPLCCLLSGLVHAVPTPSIQYLAKINDITQDDDGYIWLVGHQGITRYDSINSITFSTNDANWQVPFTWTHELEHYGNKFIASSETNGSWIFDPKTGRVEPVKIKTESKSHYHTIAFKGHFYTYSKLQVFQHKINTGETKAIFDTKGTSFFAKTAQNLYMRTTGGLFVLKENNFESVLQERIRSIVAVNNYLIATTENALYSIDENNEIKSIPITSAIHGLTKTHNSTSFFTISDQGEIKKYRANDLAEIEHGFGNTRKGRIKAAFHDSSNVLWLASNLGVETLVESSIKNYPIVFSVASNANDLAIFKGELIIGSYGKGLQNFRKDSTVLPENINKLFSDKGLRIMDVLNINEDLYIATFDGVWRLSAKQNTLERINFPNNNKLLLKMSYLNGILYIGTNYDGLYTYDIANNRIVDHVSKEDGLIANEIIDIYAFEDGDIWLATTHGISIYNRNNKTIKNLPSQGPGKYISLAFSDNKVFAATLGDGILIYDREGTLLSIIAKGIEFSYSSKVQDEIWVGAAMGLYIIDPKSHQFNLLPNTERYSFSGELQIVDERVFYNHYGGVIEIPLTKSDFFNANVFIGKSTISGQQSIVQQPVNINSASEVVTFDLVSLDYRPGQAKQFRYRVNNGSWNQLSSSQLTLTGLASGEYNIEVMATNSLGQWSNNRAFANISVAYPWYWTSKIRIIYAVVLICVISLVAWLLYLRAQSIRNIHILLANELKTKGKRDLSANRNINLTLKLLDENKIEDAKSVLTQNLEVIEQDSKHDLPDSLFGKSLEVAIPYFAEYLHQKHHVNLAYESELPDHKTDYELQSNIYKIIYEAITCAISNGDGRNFHVTLQEFKSKIWLTISDDETSFSHFNNKITFNMSMYYIRQIANKYKASVNTFEPNDDKGSQIVISFPLMDIS</sequence>
<organism evidence="4 5">
    <name type="scientific">Thalassotalea algicola</name>
    <dbReference type="NCBI Taxonomy" id="2716224"/>
    <lineage>
        <taxon>Bacteria</taxon>
        <taxon>Pseudomonadati</taxon>
        <taxon>Pseudomonadota</taxon>
        <taxon>Gammaproteobacteria</taxon>
        <taxon>Alteromonadales</taxon>
        <taxon>Colwelliaceae</taxon>
        <taxon>Thalassotalea</taxon>
    </lineage>
</organism>
<keyword evidence="1" id="KW-1133">Transmembrane helix</keyword>
<evidence type="ECO:0000256" key="2">
    <source>
        <dbReference type="SAM" id="SignalP"/>
    </source>
</evidence>
<dbReference type="InterPro" id="IPR036890">
    <property type="entry name" value="HATPase_C_sf"/>
</dbReference>
<keyword evidence="1" id="KW-0812">Transmembrane</keyword>
<accession>A0A7Y0Q6U4</accession>
<gene>
    <name evidence="4" type="ORF">HII17_06460</name>
</gene>
<name>A0A7Y0Q6U4_9GAMM</name>